<reference evidence="3 4" key="1">
    <citation type="submission" date="2012-08" db="EMBL/GenBank/DDBJ databases">
        <title>Whole genome shotgun sequence of Gordonia rhizosphera NBRC 16068.</title>
        <authorList>
            <person name="Takarada H."/>
            <person name="Isaki S."/>
            <person name="Hosoyama A."/>
            <person name="Tsuchikane K."/>
            <person name="Katsumata H."/>
            <person name="Baba S."/>
            <person name="Ohji S."/>
            <person name="Yamazaki S."/>
            <person name="Fujita N."/>
        </authorList>
    </citation>
    <scope>NUCLEOTIDE SEQUENCE [LARGE SCALE GENOMIC DNA]</scope>
    <source>
        <strain evidence="3 4">NBRC 16068</strain>
    </source>
</reference>
<evidence type="ECO:0000256" key="1">
    <source>
        <dbReference type="ARBA" id="ARBA00022723"/>
    </source>
</evidence>
<dbReference type="Gene3D" id="3.10.180.10">
    <property type="entry name" value="2,3-Dihydroxybiphenyl 1,2-Dioxygenase, domain 1"/>
    <property type="match status" value="2"/>
</dbReference>
<dbReference type="OrthoDB" id="4577835at2"/>
<evidence type="ECO:0000313" key="4">
    <source>
        <dbReference type="Proteomes" id="UP000008363"/>
    </source>
</evidence>
<organism evidence="3 4">
    <name type="scientific">Gordonia rhizosphera NBRC 16068</name>
    <dbReference type="NCBI Taxonomy" id="1108045"/>
    <lineage>
        <taxon>Bacteria</taxon>
        <taxon>Bacillati</taxon>
        <taxon>Actinomycetota</taxon>
        <taxon>Actinomycetes</taxon>
        <taxon>Mycobacteriales</taxon>
        <taxon>Gordoniaceae</taxon>
        <taxon>Gordonia</taxon>
    </lineage>
</organism>
<feature type="domain" description="VOC" evidence="2">
    <location>
        <begin position="171"/>
        <end position="301"/>
    </location>
</feature>
<dbReference type="EMBL" id="BAHC01000171">
    <property type="protein sequence ID" value="GAB92343.1"/>
    <property type="molecule type" value="Genomic_DNA"/>
</dbReference>
<comment type="caution">
    <text evidence="3">The sequence shown here is derived from an EMBL/GenBank/DDBJ whole genome shotgun (WGS) entry which is preliminary data.</text>
</comment>
<dbReference type="InterPro" id="IPR029068">
    <property type="entry name" value="Glyas_Bleomycin-R_OHBP_Dase"/>
</dbReference>
<dbReference type="Proteomes" id="UP000008363">
    <property type="component" value="Unassembled WGS sequence"/>
</dbReference>
<dbReference type="SUPFAM" id="SSF54593">
    <property type="entry name" value="Glyoxalase/Bleomycin resistance protein/Dihydroxybiphenyl dioxygenase"/>
    <property type="match status" value="2"/>
</dbReference>
<dbReference type="eggNOG" id="ENOG503482A">
    <property type="taxonomic scope" value="Bacteria"/>
</dbReference>
<evidence type="ECO:0000259" key="2">
    <source>
        <dbReference type="PROSITE" id="PS51819"/>
    </source>
</evidence>
<evidence type="ECO:0000313" key="3">
    <source>
        <dbReference type="EMBL" id="GAB92343.1"/>
    </source>
</evidence>
<dbReference type="GO" id="GO:0046491">
    <property type="term" value="P:L-methylmalonyl-CoA metabolic process"/>
    <property type="evidence" value="ECO:0007669"/>
    <property type="project" value="TreeGrafter"/>
</dbReference>
<name>K6V817_9ACTN</name>
<accession>K6V817</accession>
<dbReference type="InterPro" id="IPR037523">
    <property type="entry name" value="VOC_core"/>
</dbReference>
<keyword evidence="1" id="KW-0479">Metal-binding</keyword>
<dbReference type="GO" id="GO:0046872">
    <property type="term" value="F:metal ion binding"/>
    <property type="evidence" value="ECO:0007669"/>
    <property type="project" value="UniProtKB-KW"/>
</dbReference>
<proteinExistence type="predicted"/>
<protein>
    <recommendedName>
        <fullName evidence="2">VOC domain-containing protein</fullName>
    </recommendedName>
</protein>
<keyword evidence="4" id="KW-1185">Reference proteome</keyword>
<dbReference type="InterPro" id="IPR051785">
    <property type="entry name" value="MMCE/EMCE_epimerase"/>
</dbReference>
<dbReference type="RefSeq" id="WP_006336654.1">
    <property type="nucleotide sequence ID" value="NZ_BAHC01000171.1"/>
</dbReference>
<dbReference type="AlphaFoldDB" id="K6V817"/>
<gene>
    <name evidence="3" type="ORF">GORHZ_171_00160</name>
</gene>
<dbReference type="PANTHER" id="PTHR43048:SF3">
    <property type="entry name" value="METHYLMALONYL-COA EPIMERASE, MITOCHONDRIAL"/>
    <property type="match status" value="1"/>
</dbReference>
<dbReference type="PANTHER" id="PTHR43048">
    <property type="entry name" value="METHYLMALONYL-COA EPIMERASE"/>
    <property type="match status" value="1"/>
</dbReference>
<dbReference type="PROSITE" id="PS51819">
    <property type="entry name" value="VOC"/>
    <property type="match status" value="1"/>
</dbReference>
<sequence length="301" mass="33915">MTLGKISHLIHMTGDLAALDAWYDDVFGVKRGWMDNDFLDMELRDASLLTVGDIVIETVAPSFHVDGWDSYPLGRFYNRFGDHWHSISWYADETMSHWKKLHDNNIRILGSAGAKADTLPRYDAPLFTHPRDTIAQLEIEPPCDFADADPRQQSGYDPLWWVNNHPLGLYGLSYTTVLTDDLEKAKKVFVDLLDGDLLEESSSKLTGTDDIYVKVGDAVIQASRPIREDTIAADDFRSSGEIHHAACFRVADLDKAEIYLESKGIRTVARDEHTVLSDPRTTHGAVFRWTDRLIPGGTYTS</sequence>
<dbReference type="GO" id="GO:0004493">
    <property type="term" value="F:methylmalonyl-CoA epimerase activity"/>
    <property type="evidence" value="ECO:0007669"/>
    <property type="project" value="TreeGrafter"/>
</dbReference>